<gene>
    <name evidence="3" type="ORF">Nepgr_000886</name>
</gene>
<keyword evidence="4" id="KW-1185">Reference proteome</keyword>
<evidence type="ECO:0000256" key="2">
    <source>
        <dbReference type="SAM" id="Phobius"/>
    </source>
</evidence>
<dbReference type="PANTHER" id="PTHR35469">
    <property type="entry name" value="TRANSMEMBRANE PROTEIN"/>
    <property type="match status" value="1"/>
</dbReference>
<dbReference type="AlphaFoldDB" id="A0AAD3P7K4"/>
<keyword evidence="2" id="KW-0472">Membrane</keyword>
<feature type="transmembrane region" description="Helical" evidence="2">
    <location>
        <begin position="264"/>
        <end position="286"/>
    </location>
</feature>
<protein>
    <submittedName>
        <fullName evidence="3">Uncharacterized protein</fullName>
    </submittedName>
</protein>
<feature type="transmembrane region" description="Helical" evidence="2">
    <location>
        <begin position="197"/>
        <end position="222"/>
    </location>
</feature>
<feature type="region of interest" description="Disordered" evidence="1">
    <location>
        <begin position="1"/>
        <end position="51"/>
    </location>
</feature>
<keyword evidence="2" id="KW-0812">Transmembrane</keyword>
<accession>A0AAD3P7K4</accession>
<feature type="transmembrane region" description="Helical" evidence="2">
    <location>
        <begin position="172"/>
        <end position="191"/>
    </location>
</feature>
<keyword evidence="2" id="KW-1133">Transmembrane helix</keyword>
<dbReference type="PANTHER" id="PTHR35469:SF4">
    <property type="entry name" value="TRANSMEMBRANE PROTEIN"/>
    <property type="match status" value="1"/>
</dbReference>
<dbReference type="Proteomes" id="UP001279734">
    <property type="component" value="Unassembled WGS sequence"/>
</dbReference>
<organism evidence="3 4">
    <name type="scientific">Nepenthes gracilis</name>
    <name type="common">Slender pitcher plant</name>
    <dbReference type="NCBI Taxonomy" id="150966"/>
    <lineage>
        <taxon>Eukaryota</taxon>
        <taxon>Viridiplantae</taxon>
        <taxon>Streptophyta</taxon>
        <taxon>Embryophyta</taxon>
        <taxon>Tracheophyta</taxon>
        <taxon>Spermatophyta</taxon>
        <taxon>Magnoliopsida</taxon>
        <taxon>eudicotyledons</taxon>
        <taxon>Gunneridae</taxon>
        <taxon>Pentapetalae</taxon>
        <taxon>Caryophyllales</taxon>
        <taxon>Nepenthaceae</taxon>
        <taxon>Nepenthes</taxon>
    </lineage>
</organism>
<reference evidence="3" key="1">
    <citation type="submission" date="2023-05" db="EMBL/GenBank/DDBJ databases">
        <title>Nepenthes gracilis genome sequencing.</title>
        <authorList>
            <person name="Fukushima K."/>
        </authorList>
    </citation>
    <scope>NUCLEOTIDE SEQUENCE</scope>
    <source>
        <strain evidence="3">SING2019-196</strain>
    </source>
</reference>
<evidence type="ECO:0000313" key="3">
    <source>
        <dbReference type="EMBL" id="GMG99046.1"/>
    </source>
</evidence>
<evidence type="ECO:0000313" key="4">
    <source>
        <dbReference type="Proteomes" id="UP001279734"/>
    </source>
</evidence>
<sequence>MATGSREARRRRILEGGSDRLAFITGRAQAPSTAQQDPDCTGRCSPPLISHQLDPEPHFSCQQPTVSHNEDITFNFTSPKHDHVSQSNQIDTFGDGSTEELLSRQAETDLMPSKSPQSQLYHEAESPREIQGAPPHSAINAVHHPAPKIHLDDPFAYQTITSAVAATEQTRVFCSLTMAFLVVLSYMRFPIVGSKLISGIIQFCPLFLVLLTNVALILHQLLSEKLKGFKKYEEEAGKSPTVDGCYGWADEAGKSLEMVFIAQCLIGALFMDCSVYTIVVICGLSVA</sequence>
<name>A0AAD3P7K4_NEPGR</name>
<evidence type="ECO:0000256" key="1">
    <source>
        <dbReference type="SAM" id="MobiDB-lite"/>
    </source>
</evidence>
<feature type="region of interest" description="Disordered" evidence="1">
    <location>
        <begin position="108"/>
        <end position="139"/>
    </location>
</feature>
<comment type="caution">
    <text evidence="3">The sequence shown here is derived from an EMBL/GenBank/DDBJ whole genome shotgun (WGS) entry which is preliminary data.</text>
</comment>
<proteinExistence type="predicted"/>
<dbReference type="EMBL" id="BSYO01000001">
    <property type="protein sequence ID" value="GMG99046.1"/>
    <property type="molecule type" value="Genomic_DNA"/>
</dbReference>